<gene>
    <name evidence="3" type="ORF">FW778_08760</name>
</gene>
<evidence type="ECO:0000259" key="2">
    <source>
        <dbReference type="Pfam" id="PF07786"/>
    </source>
</evidence>
<evidence type="ECO:0000256" key="1">
    <source>
        <dbReference type="SAM" id="Phobius"/>
    </source>
</evidence>
<dbReference type="InterPro" id="IPR012429">
    <property type="entry name" value="HGSNAT_cat"/>
</dbReference>
<sequence length="387" mass="44417">MKRIYSIDFTRGVVMIIMALDHVRDMIHVNSIAQSPTNLETTTPILFFTRWITYLCAPIFVFLAGTSAFISFRNKDNYLQSRNFLLKRGVYLILLEFVIVNFELFFDLRYHTLIFEVIATIGLGFVVLSFLLKLSSKTITIVGLLIIFGHNLFSIIPLQQGSIIKTFLSPLFNLGAFPMFTNRVFVMAYPPIPWLGIMLVGFATGKLFELQPAGRKDLFTKIGWSALLLFVVVRFVNVYGDPAPWSVQKQGVYTFLSFMNVTKYPPSLVFCLVTLGVMFLIMSFSEGRKGRVMNIVSVYGKVPLFYFLVHFLLIHLTLLAILLFQGFHWSQLDFVSGTFGRPKGVESGLPLWGIYLIWMAVVVVLYKPCVWYGQYKSTHKNWWLKYL</sequence>
<proteinExistence type="predicted"/>
<feature type="transmembrane region" description="Helical" evidence="1">
    <location>
        <begin position="304"/>
        <end position="329"/>
    </location>
</feature>
<feature type="transmembrane region" description="Helical" evidence="1">
    <location>
        <begin position="349"/>
        <end position="366"/>
    </location>
</feature>
<protein>
    <submittedName>
        <fullName evidence="3">DUF1624 domain-containing protein</fullName>
    </submittedName>
</protein>
<feature type="transmembrane region" description="Helical" evidence="1">
    <location>
        <begin position="90"/>
        <end position="106"/>
    </location>
</feature>
<dbReference type="Proteomes" id="UP000326903">
    <property type="component" value="Unassembled WGS sequence"/>
</dbReference>
<reference evidence="3 4" key="1">
    <citation type="submission" date="2019-09" db="EMBL/GenBank/DDBJ databases">
        <title>Draft genome sequence of Ginsengibacter sp. BR5-29.</title>
        <authorList>
            <person name="Im W.-T."/>
        </authorList>
    </citation>
    <scope>NUCLEOTIDE SEQUENCE [LARGE SCALE GENOMIC DNA]</scope>
    <source>
        <strain evidence="3 4">BR5-29</strain>
    </source>
</reference>
<dbReference type="Pfam" id="PF07786">
    <property type="entry name" value="HGSNAT_cat"/>
    <property type="match status" value="1"/>
</dbReference>
<dbReference type="RefSeq" id="WP_150414221.1">
    <property type="nucleotide sequence ID" value="NZ_VYQF01000001.1"/>
</dbReference>
<feature type="transmembrane region" description="Helical" evidence="1">
    <location>
        <begin position="222"/>
        <end position="240"/>
    </location>
</feature>
<feature type="transmembrane region" description="Helical" evidence="1">
    <location>
        <begin position="264"/>
        <end position="284"/>
    </location>
</feature>
<keyword evidence="4" id="KW-1185">Reference proteome</keyword>
<feature type="transmembrane region" description="Helical" evidence="1">
    <location>
        <begin position="113"/>
        <end position="132"/>
    </location>
</feature>
<dbReference type="EMBL" id="VYQF01000001">
    <property type="protein sequence ID" value="KAA9042092.1"/>
    <property type="molecule type" value="Genomic_DNA"/>
</dbReference>
<dbReference type="AlphaFoldDB" id="A0A5J5IRB1"/>
<dbReference type="PANTHER" id="PTHR40407:SF1">
    <property type="entry name" value="HEPARAN-ALPHA-GLUCOSAMINIDE N-ACETYLTRANSFERASE CATALYTIC DOMAIN-CONTAINING PROTEIN"/>
    <property type="match status" value="1"/>
</dbReference>
<evidence type="ECO:0000313" key="4">
    <source>
        <dbReference type="Proteomes" id="UP000326903"/>
    </source>
</evidence>
<feature type="transmembrane region" description="Helical" evidence="1">
    <location>
        <begin position="138"/>
        <end position="156"/>
    </location>
</feature>
<feature type="transmembrane region" description="Helical" evidence="1">
    <location>
        <begin position="51"/>
        <end position="70"/>
    </location>
</feature>
<dbReference type="PANTHER" id="PTHR40407">
    <property type="entry name" value="MEMBRANE PROTEIN-LIKE PROTEIN"/>
    <property type="match status" value="1"/>
</dbReference>
<organism evidence="3 4">
    <name type="scientific">Ginsengibacter hankyongi</name>
    <dbReference type="NCBI Taxonomy" id="2607284"/>
    <lineage>
        <taxon>Bacteria</taxon>
        <taxon>Pseudomonadati</taxon>
        <taxon>Bacteroidota</taxon>
        <taxon>Chitinophagia</taxon>
        <taxon>Chitinophagales</taxon>
        <taxon>Chitinophagaceae</taxon>
        <taxon>Ginsengibacter</taxon>
    </lineage>
</organism>
<keyword evidence="1" id="KW-0472">Membrane</keyword>
<feature type="domain" description="Heparan-alpha-glucosaminide N-acetyltransferase catalytic" evidence="2">
    <location>
        <begin position="3"/>
        <end position="211"/>
    </location>
</feature>
<keyword evidence="1" id="KW-0812">Transmembrane</keyword>
<name>A0A5J5IRB1_9BACT</name>
<evidence type="ECO:0000313" key="3">
    <source>
        <dbReference type="EMBL" id="KAA9042092.1"/>
    </source>
</evidence>
<feature type="transmembrane region" description="Helical" evidence="1">
    <location>
        <begin position="192"/>
        <end position="210"/>
    </location>
</feature>
<comment type="caution">
    <text evidence="3">The sequence shown here is derived from an EMBL/GenBank/DDBJ whole genome shotgun (WGS) entry which is preliminary data.</text>
</comment>
<accession>A0A5J5IRB1</accession>
<keyword evidence="1" id="KW-1133">Transmembrane helix</keyword>